<sequence length="425" mass="48584">MTNSQRVRRIVTCQGSIQLVTALSVLRYREQQHNQNCIYENNLVIYDLYAPESQIDEFAAFIKKMAQKLTDWQSITYIKSEQINDIVNKLNSSSPANIFQMVRSLVGIESADEIYLSRNWQFSNQLFINVYQSAEKICYGDSIGLYFSSTSKAFFGTGNQPKENSLTLPKVIFKRLSWCKDKTSSIKEFVREKLELKTVLGTIDFDAGYFVLPDILDEVPPMPTIKLDKSFILDTFEKLGILADSNYITHFQEKITGLPVVVLLTSNLSEATRISFNNEIFAYREFLLSQKIEQNTVLVIKPHPRDNINKIEKLKHNLSDIFSKIVVLSEPEMFYIPFEIFFLKAFFSRDLKLKDNIRIFAVSSACISLKLLFSVPSVVGFGDEITTRLFNENFVDGRLAHEHALRAAVENLETKNGSTTTTGQN</sequence>
<dbReference type="InterPro" id="IPR010866">
    <property type="entry name" value="A-2_8-polyST"/>
</dbReference>
<dbReference type="Proteomes" id="UP000667802">
    <property type="component" value="Unassembled WGS sequence"/>
</dbReference>
<proteinExistence type="predicted"/>
<reference evidence="2" key="1">
    <citation type="journal article" date="2021" name="Science">
        <title>Hunting the eagle killer: A cyanobacterial neurotoxin causes vacuolar myelinopathy.</title>
        <authorList>
            <person name="Breinlinger S."/>
            <person name="Phillips T.J."/>
            <person name="Haram B.N."/>
            <person name="Mares J."/>
            <person name="Martinez Yerena J.A."/>
            <person name="Hrouzek P."/>
            <person name="Sobotka R."/>
            <person name="Henderson W.M."/>
            <person name="Schmieder P."/>
            <person name="Williams S.M."/>
            <person name="Lauderdale J.D."/>
            <person name="Wilde H.D."/>
            <person name="Gerrin W."/>
            <person name="Kust A."/>
            <person name="Washington J.W."/>
            <person name="Wagner C."/>
            <person name="Geier B."/>
            <person name="Liebeke M."/>
            <person name="Enke H."/>
            <person name="Niedermeyer T.H.J."/>
            <person name="Wilde S.B."/>
        </authorList>
    </citation>
    <scope>NUCLEOTIDE SEQUENCE [LARGE SCALE GENOMIC DNA]</scope>
    <source>
        <strain evidence="2">Thurmond2011</strain>
    </source>
</reference>
<keyword evidence="2" id="KW-1185">Reference proteome</keyword>
<organism evidence="1 2">
    <name type="scientific">Aetokthonos hydrillicola Thurmond2011</name>
    <dbReference type="NCBI Taxonomy" id="2712845"/>
    <lineage>
        <taxon>Bacteria</taxon>
        <taxon>Bacillati</taxon>
        <taxon>Cyanobacteriota</taxon>
        <taxon>Cyanophyceae</taxon>
        <taxon>Nostocales</taxon>
        <taxon>Hapalosiphonaceae</taxon>
        <taxon>Aetokthonos</taxon>
    </lineage>
</organism>
<evidence type="ECO:0000313" key="1">
    <source>
        <dbReference type="EMBL" id="MDR9894711.1"/>
    </source>
</evidence>
<dbReference type="AlphaFoldDB" id="A0AAP5M4B2"/>
<dbReference type="RefSeq" id="WP_208339763.1">
    <property type="nucleotide sequence ID" value="NZ_CAWQFN010000563.1"/>
</dbReference>
<protein>
    <submittedName>
        <fullName evidence="1">Alpha-2,8-polysialyltransferase family protein</fullName>
    </submittedName>
</protein>
<dbReference type="Pfam" id="PF07388">
    <property type="entry name" value="A-2_8-polyST"/>
    <property type="match status" value="1"/>
</dbReference>
<evidence type="ECO:0000313" key="2">
    <source>
        <dbReference type="Proteomes" id="UP000667802"/>
    </source>
</evidence>
<accession>A0AAP5M4B2</accession>
<gene>
    <name evidence="1" type="ORF">G7B40_009030</name>
</gene>
<comment type="caution">
    <text evidence="1">The sequence shown here is derived from an EMBL/GenBank/DDBJ whole genome shotgun (WGS) entry which is preliminary data.</text>
</comment>
<dbReference type="EMBL" id="JAALHA020000003">
    <property type="protein sequence ID" value="MDR9894711.1"/>
    <property type="molecule type" value="Genomic_DNA"/>
</dbReference>
<name>A0AAP5M4B2_9CYAN</name>